<proteinExistence type="predicted"/>
<dbReference type="OrthoDB" id="4731619at2"/>
<dbReference type="Proteomes" id="UP000192448">
    <property type="component" value="Unassembled WGS sequence"/>
</dbReference>
<dbReference type="AlphaFoldDB" id="A0A1W9ZUN7"/>
<comment type="caution">
    <text evidence="1">The sequence shown here is derived from an EMBL/GenBank/DDBJ whole genome shotgun (WGS) entry which is preliminary data.</text>
</comment>
<name>A0A1W9ZUN7_9MYCO</name>
<dbReference type="RefSeq" id="WP_142282950.1">
    <property type="nucleotide sequence ID" value="NZ_MVHF01000079.1"/>
</dbReference>
<protein>
    <submittedName>
        <fullName evidence="1">Uncharacterized protein</fullName>
    </submittedName>
</protein>
<organism evidence="1 2">
    <name type="scientific">Mycobacterium aquaticum</name>
    <dbReference type="NCBI Taxonomy" id="1927124"/>
    <lineage>
        <taxon>Bacteria</taxon>
        <taxon>Bacillati</taxon>
        <taxon>Actinomycetota</taxon>
        <taxon>Actinomycetes</taxon>
        <taxon>Mycobacteriales</taxon>
        <taxon>Mycobacteriaceae</taxon>
        <taxon>Mycobacterium</taxon>
    </lineage>
</organism>
<gene>
    <name evidence="1" type="ORF">BST13_37650</name>
</gene>
<dbReference type="EMBL" id="MVHF01000079">
    <property type="protein sequence ID" value="ORA21375.1"/>
    <property type="molecule type" value="Genomic_DNA"/>
</dbReference>
<sequence length="167" mass="18553">MSRSVLRRAIASVALAFIVAAIVIGNIPASALRTALDTVTEPFREVAGIEQFWAMYSNPRDISAYVDGHVDNADGTSIVYAVPGNRGMAAYSDYRWQKYMEMIRPDDGKSLWPAYAEYLADRARSEGHDPVRVTLVRRWAQTLPPGPGPAHGPWQEVTIYVRDVRSS</sequence>
<evidence type="ECO:0000313" key="2">
    <source>
        <dbReference type="Proteomes" id="UP000192448"/>
    </source>
</evidence>
<reference evidence="1 2" key="1">
    <citation type="submission" date="2017-02" db="EMBL/GenBank/DDBJ databases">
        <title>The new phylogeny of genus Mycobacterium.</title>
        <authorList>
            <person name="Tortoli E."/>
            <person name="Trovato A."/>
            <person name="Cirillo D.M."/>
        </authorList>
    </citation>
    <scope>NUCLEOTIDE SEQUENCE [LARGE SCALE GENOMIC DNA]</scope>
    <source>
        <strain evidence="1 2">RW6</strain>
    </source>
</reference>
<accession>A0A1W9ZUN7</accession>
<dbReference type="STRING" id="1927124.BST13_37650"/>
<keyword evidence="2" id="KW-1185">Reference proteome</keyword>
<evidence type="ECO:0000313" key="1">
    <source>
        <dbReference type="EMBL" id="ORA21375.1"/>
    </source>
</evidence>